<keyword evidence="3" id="KW-1185">Reference proteome</keyword>
<dbReference type="Proteomes" id="UP000807504">
    <property type="component" value="Unassembled WGS sequence"/>
</dbReference>
<protein>
    <submittedName>
        <fullName evidence="2">Uncharacterized protein</fullName>
    </submittedName>
</protein>
<feature type="region of interest" description="Disordered" evidence="1">
    <location>
        <begin position="65"/>
        <end position="84"/>
    </location>
</feature>
<accession>A0A8T0EUI1</accession>
<evidence type="ECO:0000313" key="3">
    <source>
        <dbReference type="Proteomes" id="UP000807504"/>
    </source>
</evidence>
<evidence type="ECO:0000256" key="1">
    <source>
        <dbReference type="SAM" id="MobiDB-lite"/>
    </source>
</evidence>
<evidence type="ECO:0000313" key="2">
    <source>
        <dbReference type="EMBL" id="KAF8781976.1"/>
    </source>
</evidence>
<dbReference type="AlphaFoldDB" id="A0A8T0EUI1"/>
<reference evidence="2" key="2">
    <citation type="submission" date="2020-06" db="EMBL/GenBank/DDBJ databases">
        <authorList>
            <person name="Sheffer M."/>
        </authorList>
    </citation>
    <scope>NUCLEOTIDE SEQUENCE</scope>
</reference>
<reference evidence="2" key="1">
    <citation type="journal article" date="2020" name="bioRxiv">
        <title>Chromosome-level reference genome of the European wasp spider Argiope bruennichi: a resource for studies on range expansion and evolutionary adaptation.</title>
        <authorList>
            <person name="Sheffer M.M."/>
            <person name="Hoppe A."/>
            <person name="Krehenwinkel H."/>
            <person name="Uhl G."/>
            <person name="Kuss A.W."/>
            <person name="Jensen L."/>
            <person name="Jensen C."/>
            <person name="Gillespie R.G."/>
            <person name="Hoff K.J."/>
            <person name="Prost S."/>
        </authorList>
    </citation>
    <scope>NUCLEOTIDE SEQUENCE</scope>
</reference>
<feature type="compositionally biased region" description="Basic and acidic residues" evidence="1">
    <location>
        <begin position="70"/>
        <end position="84"/>
    </location>
</feature>
<dbReference type="EMBL" id="JABXBU010001863">
    <property type="protein sequence ID" value="KAF8781976.1"/>
    <property type="molecule type" value="Genomic_DNA"/>
</dbReference>
<name>A0A8T0EUI1_ARGBR</name>
<sequence length="84" mass="9962">MLILYKRRLNILRNHKIIWYSSIQSPHQSMTADYYFLLDNNETIGMSDAIIENGSLQKTITSMEMEEEYSEKREITETGKLEQE</sequence>
<gene>
    <name evidence="2" type="ORF">HNY73_012314</name>
</gene>
<proteinExistence type="predicted"/>
<comment type="caution">
    <text evidence="2">The sequence shown here is derived from an EMBL/GenBank/DDBJ whole genome shotgun (WGS) entry which is preliminary data.</text>
</comment>
<organism evidence="2 3">
    <name type="scientific">Argiope bruennichi</name>
    <name type="common">Wasp spider</name>
    <name type="synonym">Aranea bruennichi</name>
    <dbReference type="NCBI Taxonomy" id="94029"/>
    <lineage>
        <taxon>Eukaryota</taxon>
        <taxon>Metazoa</taxon>
        <taxon>Ecdysozoa</taxon>
        <taxon>Arthropoda</taxon>
        <taxon>Chelicerata</taxon>
        <taxon>Arachnida</taxon>
        <taxon>Araneae</taxon>
        <taxon>Araneomorphae</taxon>
        <taxon>Entelegynae</taxon>
        <taxon>Araneoidea</taxon>
        <taxon>Araneidae</taxon>
        <taxon>Argiope</taxon>
    </lineage>
</organism>